<dbReference type="InterPro" id="IPR000531">
    <property type="entry name" value="Beta-barrel_TonB"/>
</dbReference>
<evidence type="ECO:0000256" key="5">
    <source>
        <dbReference type="ARBA" id="ARBA00022692"/>
    </source>
</evidence>
<keyword evidence="11" id="KW-0732">Signal</keyword>
<evidence type="ECO:0000256" key="6">
    <source>
        <dbReference type="ARBA" id="ARBA00023077"/>
    </source>
</evidence>
<feature type="chain" id="PRO_5045600975" evidence="11">
    <location>
        <begin position="22"/>
        <end position="678"/>
    </location>
</feature>
<dbReference type="RefSeq" id="WP_225674077.1">
    <property type="nucleotide sequence ID" value="NZ_JAEDAH010000043.1"/>
</dbReference>
<dbReference type="InterPro" id="IPR039426">
    <property type="entry name" value="TonB-dep_rcpt-like"/>
</dbReference>
<feature type="signal peptide" evidence="11">
    <location>
        <begin position="1"/>
        <end position="21"/>
    </location>
</feature>
<dbReference type="Proteomes" id="UP000714380">
    <property type="component" value="Unassembled WGS sequence"/>
</dbReference>
<feature type="domain" description="TonB-dependent receptor plug" evidence="13">
    <location>
        <begin position="43"/>
        <end position="145"/>
    </location>
</feature>
<organism evidence="14 15">
    <name type="scientific">Thalassolituus marinus</name>
    <dbReference type="NCBI Taxonomy" id="671053"/>
    <lineage>
        <taxon>Bacteria</taxon>
        <taxon>Pseudomonadati</taxon>
        <taxon>Pseudomonadota</taxon>
        <taxon>Gammaproteobacteria</taxon>
        <taxon>Oceanospirillales</taxon>
        <taxon>Oceanospirillaceae</taxon>
        <taxon>Thalassolituus</taxon>
    </lineage>
</organism>
<dbReference type="Gene3D" id="2.40.170.20">
    <property type="entry name" value="TonB-dependent receptor, beta-barrel domain"/>
    <property type="match status" value="1"/>
</dbReference>
<comment type="caution">
    <text evidence="14">The sequence shown here is derived from an EMBL/GenBank/DDBJ whole genome shotgun (WGS) entry which is preliminary data.</text>
</comment>
<dbReference type="Pfam" id="PF00593">
    <property type="entry name" value="TonB_dep_Rec_b-barrel"/>
    <property type="match status" value="1"/>
</dbReference>
<sequence length="678" mass="73861">MSCCKSRLSIALLFASQAALAAEVYELPATSVTATGNERVDTETPVSTLALDSQQLFESQSANIGDALRGEAGIAVGSDSAHGQNPYIRGLGKERIVLLVDGMRLNSAQPAGSVTSLMTLALADQLEVVKGGSSALYGTGALGGVINLRLPQATFEDQSVKASAGSASTDNSYQLGVIANAGSEQHALMVGASYADHDNYHTPEGEADKTGYESTSLIGQYRFRYEGIQLRLSHQQQKDEDLWYPGSTRPHPTNPATRNQTIHSPDQKRLLNEAGLTYSGEKGQLDVRLYTQEMERTIYAWADWLGDDIVTNDVSFDTQGADVRYDHYLNSQHTLSAGINYWQMSASPDRMMAQAPAFTTFVSNNPFEDAEITATGLYLQDELSGKQWRLITSLRQDEVSADAGSMNNGARTTGLRHEDSSLSGSVAAMYDVSPLLRPYVRLSKAFRAADMRERYESGLRGDGYYYIGSPDVDAETAHQLELGIKGGDTQLQYAVSLHHQTINDFITGEIQDPSVNTACGSQTYCKQTVNLGSVTVRGVDADLRMKASDSQSVSVKISLVRGHNNDLHEPLFQMPADELTLGWTGQFTETLQLDAQWRLVKSQTLTATEFSRGLEDKTPSFNTLEAGLNWKPARDHKVRLAVSNLTNRTYHEHLAEGLSGAELNAPGRSVALNWQGAF</sequence>
<name>A0ABS7ZPZ6_9GAMM</name>
<dbReference type="SUPFAM" id="SSF56935">
    <property type="entry name" value="Porins"/>
    <property type="match status" value="1"/>
</dbReference>
<dbReference type="PANTHER" id="PTHR30069:SF41">
    <property type="entry name" value="HEME_HEMOPEXIN UTILIZATION PROTEIN C"/>
    <property type="match status" value="1"/>
</dbReference>
<comment type="similarity">
    <text evidence="2 9 10">Belongs to the TonB-dependent receptor family.</text>
</comment>
<dbReference type="PANTHER" id="PTHR30069">
    <property type="entry name" value="TONB-DEPENDENT OUTER MEMBRANE RECEPTOR"/>
    <property type="match status" value="1"/>
</dbReference>
<keyword evidence="5 9" id="KW-0812">Transmembrane</keyword>
<evidence type="ECO:0000256" key="11">
    <source>
        <dbReference type="SAM" id="SignalP"/>
    </source>
</evidence>
<dbReference type="Pfam" id="PF07715">
    <property type="entry name" value="Plug"/>
    <property type="match status" value="1"/>
</dbReference>
<keyword evidence="6 10" id="KW-0798">TonB box</keyword>
<dbReference type="PROSITE" id="PS52016">
    <property type="entry name" value="TONB_DEPENDENT_REC_3"/>
    <property type="match status" value="1"/>
</dbReference>
<evidence type="ECO:0000256" key="2">
    <source>
        <dbReference type="ARBA" id="ARBA00009810"/>
    </source>
</evidence>
<gene>
    <name evidence="14" type="ORF">I9W95_09085</name>
</gene>
<evidence type="ECO:0000313" key="14">
    <source>
        <dbReference type="EMBL" id="MCA6063762.1"/>
    </source>
</evidence>
<evidence type="ECO:0000256" key="7">
    <source>
        <dbReference type="ARBA" id="ARBA00023136"/>
    </source>
</evidence>
<reference evidence="14 15" key="1">
    <citation type="submission" date="2020-12" db="EMBL/GenBank/DDBJ databases">
        <title>Novel Thalassolituus-related marine hydrocarbonoclastic bacteria mediated algae-derived hydrocarbons mineralization in twilight zone of the northern South China Sea.</title>
        <authorList>
            <person name="Dong C."/>
        </authorList>
    </citation>
    <scope>NUCLEOTIDE SEQUENCE [LARGE SCALE GENOMIC DNA]</scope>
    <source>
        <strain evidence="14 15">IMCC1826</strain>
    </source>
</reference>
<evidence type="ECO:0000256" key="4">
    <source>
        <dbReference type="ARBA" id="ARBA00022452"/>
    </source>
</evidence>
<evidence type="ECO:0000259" key="12">
    <source>
        <dbReference type="Pfam" id="PF00593"/>
    </source>
</evidence>
<evidence type="ECO:0000256" key="9">
    <source>
        <dbReference type="PROSITE-ProRule" id="PRU01360"/>
    </source>
</evidence>
<dbReference type="InterPro" id="IPR037066">
    <property type="entry name" value="Plug_dom_sf"/>
</dbReference>
<evidence type="ECO:0000256" key="1">
    <source>
        <dbReference type="ARBA" id="ARBA00004571"/>
    </source>
</evidence>
<proteinExistence type="inferred from homology"/>
<dbReference type="Gene3D" id="2.170.130.10">
    <property type="entry name" value="TonB-dependent receptor, plug domain"/>
    <property type="match status" value="1"/>
</dbReference>
<dbReference type="InterPro" id="IPR036942">
    <property type="entry name" value="Beta-barrel_TonB_sf"/>
</dbReference>
<keyword evidence="14" id="KW-0675">Receptor</keyword>
<evidence type="ECO:0000256" key="8">
    <source>
        <dbReference type="ARBA" id="ARBA00023237"/>
    </source>
</evidence>
<keyword evidence="8 9" id="KW-0998">Cell outer membrane</keyword>
<dbReference type="EMBL" id="JAEDAH010000043">
    <property type="protein sequence ID" value="MCA6063762.1"/>
    <property type="molecule type" value="Genomic_DNA"/>
</dbReference>
<evidence type="ECO:0000256" key="3">
    <source>
        <dbReference type="ARBA" id="ARBA00022448"/>
    </source>
</evidence>
<feature type="domain" description="TonB-dependent receptor-like beta-barrel" evidence="12">
    <location>
        <begin position="253"/>
        <end position="645"/>
    </location>
</feature>
<keyword evidence="4 9" id="KW-1134">Transmembrane beta strand</keyword>
<protein>
    <submittedName>
        <fullName evidence="14">TonB-dependent receptor</fullName>
    </submittedName>
</protein>
<evidence type="ECO:0000313" key="15">
    <source>
        <dbReference type="Proteomes" id="UP000714380"/>
    </source>
</evidence>
<evidence type="ECO:0000259" key="13">
    <source>
        <dbReference type="Pfam" id="PF07715"/>
    </source>
</evidence>
<keyword evidence="15" id="KW-1185">Reference proteome</keyword>
<keyword evidence="7 9" id="KW-0472">Membrane</keyword>
<keyword evidence="3 9" id="KW-0813">Transport</keyword>
<comment type="subcellular location">
    <subcellularLocation>
        <location evidence="1 9">Cell outer membrane</location>
        <topology evidence="1 9">Multi-pass membrane protein</topology>
    </subcellularLocation>
</comment>
<dbReference type="CDD" id="cd01347">
    <property type="entry name" value="ligand_gated_channel"/>
    <property type="match status" value="1"/>
</dbReference>
<dbReference type="InterPro" id="IPR012910">
    <property type="entry name" value="Plug_dom"/>
</dbReference>
<evidence type="ECO:0000256" key="10">
    <source>
        <dbReference type="RuleBase" id="RU003357"/>
    </source>
</evidence>
<accession>A0ABS7ZPZ6</accession>